<keyword evidence="4" id="KW-0949">S-adenosyl-L-methionine</keyword>
<dbReference type="NCBIfam" id="TIGR01469">
    <property type="entry name" value="cobA_cysG_Cterm"/>
    <property type="match status" value="1"/>
</dbReference>
<reference evidence="8" key="2">
    <citation type="submission" date="2020-09" db="EMBL/GenBank/DDBJ databases">
        <authorList>
            <person name="Sun Q."/>
            <person name="Zhou Y."/>
        </authorList>
    </citation>
    <scope>NUCLEOTIDE SEQUENCE</scope>
    <source>
        <strain evidence="8">CGMCC 1.15388</strain>
    </source>
</reference>
<evidence type="ECO:0000256" key="5">
    <source>
        <dbReference type="ARBA" id="ARBA00023244"/>
    </source>
</evidence>
<dbReference type="PANTHER" id="PTHR45790:SF3">
    <property type="entry name" value="S-ADENOSYL-L-METHIONINE-DEPENDENT UROPORPHYRINOGEN III METHYLTRANSFERASE, CHLOROPLASTIC"/>
    <property type="match status" value="1"/>
</dbReference>
<dbReference type="InterPro" id="IPR050161">
    <property type="entry name" value="Siro_Cobalamin_biosynth"/>
</dbReference>
<dbReference type="NCBIfam" id="NF004790">
    <property type="entry name" value="PRK06136.1"/>
    <property type="match status" value="1"/>
</dbReference>
<dbReference type="EMBL" id="BMIS01000006">
    <property type="protein sequence ID" value="GGE69076.1"/>
    <property type="molecule type" value="Genomic_DNA"/>
</dbReference>
<dbReference type="SUPFAM" id="SSF53790">
    <property type="entry name" value="Tetrapyrrole methylase"/>
    <property type="match status" value="1"/>
</dbReference>
<keyword evidence="3" id="KW-0808">Transferase</keyword>
<dbReference type="GO" id="GO:0032259">
    <property type="term" value="P:methylation"/>
    <property type="evidence" value="ECO:0007669"/>
    <property type="project" value="UniProtKB-KW"/>
</dbReference>
<dbReference type="InterPro" id="IPR035996">
    <property type="entry name" value="4pyrrol_Methylase_sf"/>
</dbReference>
<dbReference type="EC" id="2.1.1.107" evidence="1"/>
<keyword evidence="9" id="KW-1185">Reference proteome</keyword>
<dbReference type="Pfam" id="PF00590">
    <property type="entry name" value="TP_methylase"/>
    <property type="match status" value="1"/>
</dbReference>
<evidence type="ECO:0000256" key="4">
    <source>
        <dbReference type="ARBA" id="ARBA00022691"/>
    </source>
</evidence>
<keyword evidence="5" id="KW-0627">Porphyrin biosynthesis</keyword>
<dbReference type="AlphaFoldDB" id="A0A917ER71"/>
<evidence type="ECO:0000259" key="7">
    <source>
        <dbReference type="Pfam" id="PF00590"/>
    </source>
</evidence>
<accession>A0A917ER71</accession>
<evidence type="ECO:0000313" key="8">
    <source>
        <dbReference type="EMBL" id="GGE69076.1"/>
    </source>
</evidence>
<dbReference type="GO" id="GO:0004851">
    <property type="term" value="F:uroporphyrin-III C-methyltransferase activity"/>
    <property type="evidence" value="ECO:0007669"/>
    <property type="project" value="UniProtKB-EC"/>
</dbReference>
<keyword evidence="2" id="KW-0489">Methyltransferase</keyword>
<proteinExistence type="predicted"/>
<dbReference type="Gene3D" id="3.30.950.10">
    <property type="entry name" value="Methyltransferase, Cobalt-precorrin-4 Transmethylase, Domain 2"/>
    <property type="match status" value="1"/>
</dbReference>
<dbReference type="InterPro" id="IPR006366">
    <property type="entry name" value="CobA/CysG_C"/>
</dbReference>
<organism evidence="8 9">
    <name type="scientific">Nesterenkonia cremea</name>
    <dbReference type="NCBI Taxonomy" id="1882340"/>
    <lineage>
        <taxon>Bacteria</taxon>
        <taxon>Bacillati</taxon>
        <taxon>Actinomycetota</taxon>
        <taxon>Actinomycetes</taxon>
        <taxon>Micrococcales</taxon>
        <taxon>Micrococcaceae</taxon>
        <taxon>Nesterenkonia</taxon>
    </lineage>
</organism>
<dbReference type="InterPro" id="IPR014777">
    <property type="entry name" value="4pyrrole_Mease_sub1"/>
</dbReference>
<dbReference type="CDD" id="cd11642">
    <property type="entry name" value="SUMT"/>
    <property type="match status" value="1"/>
</dbReference>
<dbReference type="InterPro" id="IPR000878">
    <property type="entry name" value="4pyrrol_Mease"/>
</dbReference>
<gene>
    <name evidence="8" type="ORF">GCM10011401_15580</name>
</gene>
<dbReference type="PANTHER" id="PTHR45790">
    <property type="entry name" value="SIROHEME SYNTHASE-RELATED"/>
    <property type="match status" value="1"/>
</dbReference>
<feature type="region of interest" description="Disordered" evidence="6">
    <location>
        <begin position="1"/>
        <end position="30"/>
    </location>
</feature>
<feature type="domain" description="Tetrapyrrole methylase" evidence="7">
    <location>
        <begin position="36"/>
        <end position="244"/>
    </location>
</feature>
<evidence type="ECO:0000256" key="6">
    <source>
        <dbReference type="SAM" id="MobiDB-lite"/>
    </source>
</evidence>
<evidence type="ECO:0000256" key="3">
    <source>
        <dbReference type="ARBA" id="ARBA00022679"/>
    </source>
</evidence>
<name>A0A917ER71_9MICC</name>
<dbReference type="RefSeq" id="WP_229658892.1">
    <property type="nucleotide sequence ID" value="NZ_BMIS01000006.1"/>
</dbReference>
<sequence>MSREEPRSSSAQNHSPTPAAGVGEAAESAAGARPGRITLVGGGPGAADLMTVRARDTLAAADVVLYDRLAPTDDLRAWAPQAQLFDVGKRPGHHRVTQENIHSMMIDAACRGQHVVRFKGGDPFVFGRGCEEVAACRDAGIPVTVVPGLTSAVAVPAAAGIPVTARGINRAFTVISGHDPLTEEELAGLTSLGGTVVVLMGVGTLGHTVEGLRRHGLSDDTPVGVVEKGYSPEQRVCLGLLDEILSATAAQRISSPAVLVIGEVVRLAADGPGRGEARTEEDAAGVVREAALQAGALV</sequence>
<reference evidence="8" key="1">
    <citation type="journal article" date="2014" name="Int. J. Syst. Evol. Microbiol.">
        <title>Complete genome sequence of Corynebacterium casei LMG S-19264T (=DSM 44701T), isolated from a smear-ripened cheese.</title>
        <authorList>
            <consortium name="US DOE Joint Genome Institute (JGI-PGF)"/>
            <person name="Walter F."/>
            <person name="Albersmeier A."/>
            <person name="Kalinowski J."/>
            <person name="Ruckert C."/>
        </authorList>
    </citation>
    <scope>NUCLEOTIDE SEQUENCE</scope>
    <source>
        <strain evidence="8">CGMCC 1.15388</strain>
    </source>
</reference>
<dbReference type="FunFam" id="3.40.1010.10:FF:000001">
    <property type="entry name" value="Siroheme synthase"/>
    <property type="match status" value="1"/>
</dbReference>
<feature type="compositionally biased region" description="Low complexity" evidence="6">
    <location>
        <begin position="18"/>
        <end position="30"/>
    </location>
</feature>
<protein>
    <recommendedName>
        <fullName evidence="1">uroporphyrinogen-III C-methyltransferase</fullName>
        <ecNumber evidence="1">2.1.1.107</ecNumber>
    </recommendedName>
</protein>
<evidence type="ECO:0000256" key="1">
    <source>
        <dbReference type="ARBA" id="ARBA00012162"/>
    </source>
</evidence>
<comment type="caution">
    <text evidence="8">The sequence shown here is derived from an EMBL/GenBank/DDBJ whole genome shotgun (WGS) entry which is preliminary data.</text>
</comment>
<evidence type="ECO:0000313" key="9">
    <source>
        <dbReference type="Proteomes" id="UP000633136"/>
    </source>
</evidence>
<evidence type="ECO:0000256" key="2">
    <source>
        <dbReference type="ARBA" id="ARBA00022603"/>
    </source>
</evidence>
<dbReference type="InterPro" id="IPR014776">
    <property type="entry name" value="4pyrrole_Mease_sub2"/>
</dbReference>
<dbReference type="Proteomes" id="UP000633136">
    <property type="component" value="Unassembled WGS sequence"/>
</dbReference>
<dbReference type="GO" id="GO:0019354">
    <property type="term" value="P:siroheme biosynthetic process"/>
    <property type="evidence" value="ECO:0007669"/>
    <property type="project" value="InterPro"/>
</dbReference>
<dbReference type="Gene3D" id="3.40.1010.10">
    <property type="entry name" value="Cobalt-precorrin-4 Transmethylase, Domain 1"/>
    <property type="match status" value="1"/>
</dbReference>